<dbReference type="Pfam" id="PF00583">
    <property type="entry name" value="Acetyltransf_1"/>
    <property type="match status" value="1"/>
</dbReference>
<keyword evidence="1" id="KW-0732">Signal</keyword>
<protein>
    <submittedName>
        <fullName evidence="3">GNAT family N-acetyltransferase</fullName>
        <ecNumber evidence="3">2.3.1.-</ecNumber>
    </submittedName>
</protein>
<evidence type="ECO:0000259" key="2">
    <source>
        <dbReference type="PROSITE" id="PS51186"/>
    </source>
</evidence>
<evidence type="ECO:0000313" key="3">
    <source>
        <dbReference type="EMBL" id="MFC7333213.1"/>
    </source>
</evidence>
<dbReference type="RefSeq" id="WP_377358147.1">
    <property type="nucleotide sequence ID" value="NZ_JBHTCM010000010.1"/>
</dbReference>
<dbReference type="CDD" id="cd04301">
    <property type="entry name" value="NAT_SF"/>
    <property type="match status" value="1"/>
</dbReference>
<name>A0ABW2KTA6_9PROT</name>
<reference evidence="4" key="1">
    <citation type="journal article" date="2019" name="Int. J. Syst. Evol. Microbiol.">
        <title>The Global Catalogue of Microorganisms (GCM) 10K type strain sequencing project: providing services to taxonomists for standard genome sequencing and annotation.</title>
        <authorList>
            <consortium name="The Broad Institute Genomics Platform"/>
            <consortium name="The Broad Institute Genome Sequencing Center for Infectious Disease"/>
            <person name="Wu L."/>
            <person name="Ma J."/>
        </authorList>
    </citation>
    <scope>NUCLEOTIDE SEQUENCE [LARGE SCALE GENOMIC DNA]</scope>
    <source>
        <strain evidence="4">CGMCC 1.16275</strain>
    </source>
</reference>
<feature type="domain" description="N-acetyltransferase" evidence="2">
    <location>
        <begin position="94"/>
        <end position="231"/>
    </location>
</feature>
<evidence type="ECO:0000256" key="1">
    <source>
        <dbReference type="SAM" id="SignalP"/>
    </source>
</evidence>
<dbReference type="Gene3D" id="3.40.630.30">
    <property type="match status" value="1"/>
</dbReference>
<dbReference type="GO" id="GO:0016746">
    <property type="term" value="F:acyltransferase activity"/>
    <property type="evidence" value="ECO:0007669"/>
    <property type="project" value="UniProtKB-KW"/>
</dbReference>
<dbReference type="Proteomes" id="UP001596456">
    <property type="component" value="Unassembled WGS sequence"/>
</dbReference>
<keyword evidence="4" id="KW-1185">Reference proteome</keyword>
<dbReference type="PROSITE" id="PS51186">
    <property type="entry name" value="GNAT"/>
    <property type="match status" value="1"/>
</dbReference>
<dbReference type="InterPro" id="IPR000182">
    <property type="entry name" value="GNAT_dom"/>
</dbReference>
<feature type="chain" id="PRO_5046714594" evidence="1">
    <location>
        <begin position="41"/>
        <end position="331"/>
    </location>
</feature>
<proteinExistence type="predicted"/>
<comment type="caution">
    <text evidence="3">The sequence shown here is derived from an EMBL/GenBank/DDBJ whole genome shotgun (WGS) entry which is preliminary data.</text>
</comment>
<dbReference type="SUPFAM" id="SSF55729">
    <property type="entry name" value="Acyl-CoA N-acyltransferases (Nat)"/>
    <property type="match status" value="1"/>
</dbReference>
<dbReference type="InterPro" id="IPR016181">
    <property type="entry name" value="Acyl_CoA_acyltransferase"/>
</dbReference>
<sequence length="331" mass="35792">MPSSPTPMPAPRAKRRRGIRSLPAALLAGACLLLPDPARAALTCTAVQQSVDGDFNFQKQGVLKDKNGKTYKAFSTAIDASVQSNCSGDWTNPTDNWLYGEDNFLYKNNPLKYTYKEAQQAAAVRTQTQPRRYQCVDNGNTVGYYAYSRSGSTVELDFLCTVPAYQGRGYGLAMINDAIGNNVDPNSETPNFTLSILAHNAAISFYNGLTLSCSEEMMEDVQANIYTRLIAVTKGVGNAPPTYTTIDRKARCVDLLQTSTTPEYKGRIDYAASCTGLADYQAAAEGAQELSEIFGEPVFTNASPCPGEPYLYGFGDVATAIKAAVKEYGGQ</sequence>
<keyword evidence="3" id="KW-0012">Acyltransferase</keyword>
<dbReference type="EMBL" id="JBHTCM010000010">
    <property type="protein sequence ID" value="MFC7333213.1"/>
    <property type="molecule type" value="Genomic_DNA"/>
</dbReference>
<organism evidence="3 4">
    <name type="scientific">Rhodocista pekingensis</name>
    <dbReference type="NCBI Taxonomy" id="201185"/>
    <lineage>
        <taxon>Bacteria</taxon>
        <taxon>Pseudomonadati</taxon>
        <taxon>Pseudomonadota</taxon>
        <taxon>Alphaproteobacteria</taxon>
        <taxon>Rhodospirillales</taxon>
        <taxon>Azospirillaceae</taxon>
        <taxon>Rhodocista</taxon>
    </lineage>
</organism>
<feature type="signal peptide" evidence="1">
    <location>
        <begin position="1"/>
        <end position="40"/>
    </location>
</feature>
<gene>
    <name evidence="3" type="ORF">ACFQPS_08575</name>
</gene>
<evidence type="ECO:0000313" key="4">
    <source>
        <dbReference type="Proteomes" id="UP001596456"/>
    </source>
</evidence>
<accession>A0ABW2KTA6</accession>
<keyword evidence="3" id="KW-0808">Transferase</keyword>
<dbReference type="EC" id="2.3.1.-" evidence="3"/>